<evidence type="ECO:0000313" key="3">
    <source>
        <dbReference type="Proteomes" id="UP000228934"/>
    </source>
</evidence>
<keyword evidence="1" id="KW-0812">Transmembrane</keyword>
<proteinExistence type="predicted"/>
<protein>
    <submittedName>
        <fullName evidence="2">Uncharacterized protein</fullName>
    </submittedName>
</protein>
<reference evidence="3" key="1">
    <citation type="journal article" date="2017" name="Nat. Commun.">
        <title>The North American bullfrog draft genome provides insight into hormonal regulation of long noncoding RNA.</title>
        <authorList>
            <person name="Hammond S.A."/>
            <person name="Warren R.L."/>
            <person name="Vandervalk B.P."/>
            <person name="Kucuk E."/>
            <person name="Khan H."/>
            <person name="Gibb E.A."/>
            <person name="Pandoh P."/>
            <person name="Kirk H."/>
            <person name="Zhao Y."/>
            <person name="Jones M."/>
            <person name="Mungall A.J."/>
            <person name="Coope R."/>
            <person name="Pleasance S."/>
            <person name="Moore R.A."/>
            <person name="Holt R.A."/>
            <person name="Round J.M."/>
            <person name="Ohora S."/>
            <person name="Walle B.V."/>
            <person name="Veldhoen N."/>
            <person name="Helbing C.C."/>
            <person name="Birol I."/>
        </authorList>
    </citation>
    <scope>NUCLEOTIDE SEQUENCE [LARGE SCALE GENOMIC DNA]</scope>
</reference>
<keyword evidence="3" id="KW-1185">Reference proteome</keyword>
<name>A0A2G9RCE5_AQUCT</name>
<keyword evidence="1" id="KW-1133">Transmembrane helix</keyword>
<evidence type="ECO:0000256" key="1">
    <source>
        <dbReference type="SAM" id="Phobius"/>
    </source>
</evidence>
<dbReference type="OrthoDB" id="8951938at2759"/>
<dbReference type="AlphaFoldDB" id="A0A2G9RCE5"/>
<dbReference type="Proteomes" id="UP000228934">
    <property type="component" value="Unassembled WGS sequence"/>
</dbReference>
<accession>A0A2G9RCE5</accession>
<dbReference type="EMBL" id="KV948264">
    <property type="protein sequence ID" value="PIO25572.1"/>
    <property type="molecule type" value="Genomic_DNA"/>
</dbReference>
<evidence type="ECO:0000313" key="2">
    <source>
        <dbReference type="EMBL" id="PIO25572.1"/>
    </source>
</evidence>
<gene>
    <name evidence="2" type="ORF">AB205_0003310</name>
</gene>
<feature type="transmembrane region" description="Helical" evidence="1">
    <location>
        <begin position="93"/>
        <end position="119"/>
    </location>
</feature>
<organism evidence="2 3">
    <name type="scientific">Aquarana catesbeiana</name>
    <name type="common">American bullfrog</name>
    <name type="synonym">Rana catesbeiana</name>
    <dbReference type="NCBI Taxonomy" id="8400"/>
    <lineage>
        <taxon>Eukaryota</taxon>
        <taxon>Metazoa</taxon>
        <taxon>Chordata</taxon>
        <taxon>Craniata</taxon>
        <taxon>Vertebrata</taxon>
        <taxon>Euteleostomi</taxon>
        <taxon>Amphibia</taxon>
        <taxon>Batrachia</taxon>
        <taxon>Anura</taxon>
        <taxon>Neobatrachia</taxon>
        <taxon>Ranoidea</taxon>
        <taxon>Ranidae</taxon>
        <taxon>Aquarana</taxon>
    </lineage>
</organism>
<feature type="non-terminal residue" evidence="2">
    <location>
        <position position="137"/>
    </location>
</feature>
<keyword evidence="1" id="KW-0472">Membrane</keyword>
<sequence length="137" mass="14601">MTAASTVHTEDGKAICETPEEPVIGININNMSAASTVNTEDGKVICKTPEGKVIDININKQSCLDGLLESIKIFGVVKNIGDDKKPDRQTGSAVLLGAGASFISLGCFVVVLAVIFAVAKPNLYFWTYGTFFWVGFP</sequence>